<feature type="binding site" evidence="11">
    <location>
        <position position="185"/>
    </location>
    <ligand>
        <name>Mg(2+)</name>
        <dbReference type="ChEBI" id="CHEBI:18420"/>
    </ligand>
</feature>
<dbReference type="EC" id="2.7.1.180" evidence="1 10"/>
<evidence type="ECO:0000256" key="2">
    <source>
        <dbReference type="ARBA" id="ARBA00016337"/>
    </source>
</evidence>
<dbReference type="EMBL" id="QKZT01000001">
    <property type="protein sequence ID" value="PZX57985.1"/>
    <property type="molecule type" value="Genomic_DNA"/>
</dbReference>
<evidence type="ECO:0000313" key="13">
    <source>
        <dbReference type="EMBL" id="PZX57985.1"/>
    </source>
</evidence>
<evidence type="ECO:0000256" key="3">
    <source>
        <dbReference type="ARBA" id="ARBA00022630"/>
    </source>
</evidence>
<evidence type="ECO:0000256" key="6">
    <source>
        <dbReference type="ARBA" id="ARBA00022827"/>
    </source>
</evidence>
<keyword evidence="12" id="KW-1133">Transmembrane helix</keyword>
<dbReference type="InterPro" id="IPR024932">
    <property type="entry name" value="ApbE"/>
</dbReference>
<evidence type="ECO:0000256" key="4">
    <source>
        <dbReference type="ARBA" id="ARBA00022679"/>
    </source>
</evidence>
<evidence type="ECO:0000256" key="7">
    <source>
        <dbReference type="ARBA" id="ARBA00022842"/>
    </source>
</evidence>
<keyword evidence="14" id="KW-1185">Reference proteome</keyword>
<sequence>MRQNARKNIIYSIVLLVAVMLVYSWRNRDKTETTVTETPVSVAGKMILSGKTMGTTYNITYLDEESRDLQTSIDSLLEVFNESLSTYIPDSELSQFNLDDTLDFKLPYLLPVLEASKKVYDNTNGAFDPTVGPLVNIWGFGPGGPELKDSVDIKNLLKTVGFDKIAFDQNQLRKKVQGIYLDFSAIAKGYGSDVVADYLKNKGISNYLVEIGGELVAKGQNEKGELWKVGVNRPEVSANASALLGIIALKDKGMATSGNYRNFYVRDSVKISHTINPATGYPVNHTLLSATVVADNCMMADAYATAMMVMGKDEAISLDEKLDEIEVFLIYDDGNGGFKTFASESLKPFLSFPQAN</sequence>
<evidence type="ECO:0000256" key="12">
    <source>
        <dbReference type="SAM" id="Phobius"/>
    </source>
</evidence>
<keyword evidence="3 10" id="KW-0285">Flavoprotein</keyword>
<comment type="catalytic activity">
    <reaction evidence="9 10">
        <text>L-threonyl-[protein] + FAD = FMN-L-threonyl-[protein] + AMP + H(+)</text>
        <dbReference type="Rhea" id="RHEA:36847"/>
        <dbReference type="Rhea" id="RHEA-COMP:11060"/>
        <dbReference type="Rhea" id="RHEA-COMP:11061"/>
        <dbReference type="ChEBI" id="CHEBI:15378"/>
        <dbReference type="ChEBI" id="CHEBI:30013"/>
        <dbReference type="ChEBI" id="CHEBI:57692"/>
        <dbReference type="ChEBI" id="CHEBI:74257"/>
        <dbReference type="ChEBI" id="CHEBI:456215"/>
        <dbReference type="EC" id="2.7.1.180"/>
    </reaction>
</comment>
<feature type="binding site" evidence="11">
    <location>
        <position position="305"/>
    </location>
    <ligand>
        <name>Mg(2+)</name>
        <dbReference type="ChEBI" id="CHEBI:18420"/>
    </ligand>
</feature>
<comment type="cofactor">
    <cofactor evidence="11">
        <name>Mg(2+)</name>
        <dbReference type="ChEBI" id="CHEBI:18420"/>
    </cofactor>
    <cofactor evidence="11">
        <name>Mn(2+)</name>
        <dbReference type="ChEBI" id="CHEBI:29035"/>
    </cofactor>
    <text evidence="11">Magnesium. Can also use manganese.</text>
</comment>
<evidence type="ECO:0000256" key="5">
    <source>
        <dbReference type="ARBA" id="ARBA00022723"/>
    </source>
</evidence>
<evidence type="ECO:0000256" key="1">
    <source>
        <dbReference type="ARBA" id="ARBA00011955"/>
    </source>
</evidence>
<keyword evidence="6 10" id="KW-0274">FAD</keyword>
<keyword evidence="5 10" id="KW-0479">Metal-binding</keyword>
<evidence type="ECO:0000256" key="9">
    <source>
        <dbReference type="ARBA" id="ARBA00048540"/>
    </source>
</evidence>
<keyword evidence="12" id="KW-0472">Membrane</keyword>
<keyword evidence="4 10" id="KW-0808">Transferase</keyword>
<dbReference type="AlphaFoldDB" id="A0A2W7S4L0"/>
<protein>
    <recommendedName>
        <fullName evidence="2 10">FAD:protein FMN transferase</fullName>
        <ecNumber evidence="1 10">2.7.1.180</ecNumber>
    </recommendedName>
    <alternativeName>
        <fullName evidence="8 10">Flavin transferase</fullName>
    </alternativeName>
</protein>
<name>A0A2W7S4L0_9BACT</name>
<feature type="binding site" evidence="11">
    <location>
        <position position="301"/>
    </location>
    <ligand>
        <name>Mg(2+)</name>
        <dbReference type="ChEBI" id="CHEBI:18420"/>
    </ligand>
</feature>
<evidence type="ECO:0000256" key="8">
    <source>
        <dbReference type="ARBA" id="ARBA00031306"/>
    </source>
</evidence>
<dbReference type="Proteomes" id="UP000248882">
    <property type="component" value="Unassembled WGS sequence"/>
</dbReference>
<dbReference type="PANTHER" id="PTHR30040:SF2">
    <property type="entry name" value="FAD:PROTEIN FMN TRANSFERASE"/>
    <property type="match status" value="1"/>
</dbReference>
<dbReference type="PIRSF" id="PIRSF006268">
    <property type="entry name" value="ApbE"/>
    <property type="match status" value="1"/>
</dbReference>
<proteinExistence type="inferred from homology"/>
<dbReference type="GO" id="GO:0046872">
    <property type="term" value="F:metal ion binding"/>
    <property type="evidence" value="ECO:0007669"/>
    <property type="project" value="UniProtKB-UniRule"/>
</dbReference>
<dbReference type="Pfam" id="PF02424">
    <property type="entry name" value="ApbE"/>
    <property type="match status" value="1"/>
</dbReference>
<dbReference type="RefSeq" id="WP_111316282.1">
    <property type="nucleotide sequence ID" value="NZ_QKZT01000001.1"/>
</dbReference>
<accession>A0A2W7S4L0</accession>
<dbReference type="InterPro" id="IPR003374">
    <property type="entry name" value="ApbE-like_sf"/>
</dbReference>
<dbReference type="SUPFAM" id="SSF143631">
    <property type="entry name" value="ApbE-like"/>
    <property type="match status" value="1"/>
</dbReference>
<dbReference type="PANTHER" id="PTHR30040">
    <property type="entry name" value="THIAMINE BIOSYNTHESIS LIPOPROTEIN APBE"/>
    <property type="match status" value="1"/>
</dbReference>
<dbReference type="Gene3D" id="3.10.520.10">
    <property type="entry name" value="ApbE-like domains"/>
    <property type="match status" value="1"/>
</dbReference>
<feature type="transmembrane region" description="Helical" evidence="12">
    <location>
        <begin position="9"/>
        <end position="25"/>
    </location>
</feature>
<dbReference type="GO" id="GO:0016740">
    <property type="term" value="F:transferase activity"/>
    <property type="evidence" value="ECO:0007669"/>
    <property type="project" value="UniProtKB-UniRule"/>
</dbReference>
<comment type="caution">
    <text evidence="13">The sequence shown here is derived from an EMBL/GenBank/DDBJ whole genome shotgun (WGS) entry which is preliminary data.</text>
</comment>
<gene>
    <name evidence="13" type="ORF">LV85_00171</name>
</gene>
<evidence type="ECO:0000256" key="11">
    <source>
        <dbReference type="PIRSR" id="PIRSR006268-2"/>
    </source>
</evidence>
<keyword evidence="13" id="KW-0449">Lipoprotein</keyword>
<comment type="similarity">
    <text evidence="10">Belongs to the ApbE family.</text>
</comment>
<keyword evidence="7 10" id="KW-0460">Magnesium</keyword>
<organism evidence="13 14">
    <name type="scientific">Algoriphagus chordae</name>
    <dbReference type="NCBI Taxonomy" id="237019"/>
    <lineage>
        <taxon>Bacteria</taxon>
        <taxon>Pseudomonadati</taxon>
        <taxon>Bacteroidota</taxon>
        <taxon>Cytophagia</taxon>
        <taxon>Cytophagales</taxon>
        <taxon>Cyclobacteriaceae</taxon>
        <taxon>Algoriphagus</taxon>
    </lineage>
</organism>
<evidence type="ECO:0000256" key="10">
    <source>
        <dbReference type="PIRNR" id="PIRNR006268"/>
    </source>
</evidence>
<dbReference type="OrthoDB" id="9778595at2"/>
<keyword evidence="12" id="KW-0812">Transmembrane</keyword>
<reference evidence="13 14" key="1">
    <citation type="submission" date="2018-06" db="EMBL/GenBank/DDBJ databases">
        <title>Genomic Encyclopedia of Archaeal and Bacterial Type Strains, Phase II (KMG-II): from individual species to whole genera.</title>
        <authorList>
            <person name="Goeker M."/>
        </authorList>
    </citation>
    <scope>NUCLEOTIDE SEQUENCE [LARGE SCALE GENOMIC DNA]</scope>
    <source>
        <strain evidence="13 14">DSM 19830</strain>
    </source>
</reference>
<evidence type="ECO:0000313" key="14">
    <source>
        <dbReference type="Proteomes" id="UP000248882"/>
    </source>
</evidence>